<name>A0ABR7YFS4_9SPHI</name>
<gene>
    <name evidence="2" type="ORF">H8B04_11360</name>
</gene>
<proteinExistence type="predicted"/>
<accession>A0ABR7YFS4</accession>
<dbReference type="RefSeq" id="WP_165290815.1">
    <property type="nucleotide sequence ID" value="NZ_JACOIJ010000021.1"/>
</dbReference>
<dbReference type="SUPFAM" id="SSF53474">
    <property type="entry name" value="alpha/beta-Hydrolases"/>
    <property type="match status" value="1"/>
</dbReference>
<dbReference type="EMBL" id="JACOIJ010000021">
    <property type="protein sequence ID" value="MBD1430154.1"/>
    <property type="molecule type" value="Genomic_DNA"/>
</dbReference>
<dbReference type="Proteomes" id="UP000651271">
    <property type="component" value="Unassembled WGS sequence"/>
</dbReference>
<sequence length="351" mass="40618">MRLFFYSILLIGLCISCGIQHNAPTAVNPNRQIPPRTTIAFVDQYGAFYPNDWSKVYGIPPRNGKKNAYSLSKLAEEKSLSKDLEKFEKEYLSLLKKHLQNKKRVFILIHGFNAKEREVTRNYERIQNKLNLTNSDEVIQFYWDGLYTKNPFSSLKTWFTASDYSQYVGKFALRKILNSISNKDVYLISHSRGASVIMSALSSAPIDSVKMSDVVENHYIDTASLQNDLIRNQKNRIYAIALAPAIGKSDFEIKHEDSIYNVLFTPQLKAFHISTNKDDLMLKKVVGWLSNKLHPTDLGYKSDSFEELSQSYKFLKRTDFSGLRSHHFINYIQDKHFNVILKEYKLNKVKK</sequence>
<dbReference type="InterPro" id="IPR010297">
    <property type="entry name" value="DUF900_hydrolase"/>
</dbReference>
<dbReference type="Gene3D" id="3.40.50.1820">
    <property type="entry name" value="alpha/beta hydrolase"/>
    <property type="match status" value="1"/>
</dbReference>
<feature type="signal peptide" evidence="1">
    <location>
        <begin position="1"/>
        <end position="22"/>
    </location>
</feature>
<evidence type="ECO:0000313" key="2">
    <source>
        <dbReference type="EMBL" id="MBD1430154.1"/>
    </source>
</evidence>
<evidence type="ECO:0000313" key="3">
    <source>
        <dbReference type="Proteomes" id="UP000651271"/>
    </source>
</evidence>
<keyword evidence="2" id="KW-0378">Hydrolase</keyword>
<keyword evidence="3" id="KW-1185">Reference proteome</keyword>
<keyword evidence="1" id="KW-0732">Signal</keyword>
<comment type="caution">
    <text evidence="2">The sequence shown here is derived from an EMBL/GenBank/DDBJ whole genome shotgun (WGS) entry which is preliminary data.</text>
</comment>
<dbReference type="Pfam" id="PF05990">
    <property type="entry name" value="DUF900"/>
    <property type="match status" value="1"/>
</dbReference>
<organism evidence="2 3">
    <name type="scientific">Sphingobacterium litopenaei</name>
    <dbReference type="NCBI Taxonomy" id="2763500"/>
    <lineage>
        <taxon>Bacteria</taxon>
        <taxon>Pseudomonadati</taxon>
        <taxon>Bacteroidota</taxon>
        <taxon>Sphingobacteriia</taxon>
        <taxon>Sphingobacteriales</taxon>
        <taxon>Sphingobacteriaceae</taxon>
        <taxon>Sphingobacterium</taxon>
    </lineage>
</organism>
<protein>
    <submittedName>
        <fullName evidence="2">Alpha/beta hydrolase</fullName>
    </submittedName>
</protein>
<dbReference type="InterPro" id="IPR029058">
    <property type="entry name" value="AB_hydrolase_fold"/>
</dbReference>
<evidence type="ECO:0000256" key="1">
    <source>
        <dbReference type="SAM" id="SignalP"/>
    </source>
</evidence>
<reference evidence="2 3" key="1">
    <citation type="submission" date="2020-08" db="EMBL/GenBank/DDBJ databases">
        <title>Sphingobacterium sp. DN04309 isolated from aquaculture water.</title>
        <authorList>
            <person name="Zhang M."/>
        </authorList>
    </citation>
    <scope>NUCLEOTIDE SEQUENCE [LARGE SCALE GENOMIC DNA]</scope>
    <source>
        <strain evidence="2 3">DN04309</strain>
    </source>
</reference>
<feature type="chain" id="PRO_5045400455" evidence="1">
    <location>
        <begin position="23"/>
        <end position="351"/>
    </location>
</feature>
<dbReference type="GO" id="GO:0016787">
    <property type="term" value="F:hydrolase activity"/>
    <property type="evidence" value="ECO:0007669"/>
    <property type="project" value="UniProtKB-KW"/>
</dbReference>